<keyword evidence="4" id="KW-1185">Reference proteome</keyword>
<evidence type="ECO:0000313" key="3">
    <source>
        <dbReference type="EMBL" id="KIQ66369.1"/>
    </source>
</evidence>
<accession>A0A0D0PUZ1</accession>
<gene>
    <name evidence="3" type="ORF">TR51_01685</name>
</gene>
<dbReference type="STRING" id="2064.TR51_01685"/>
<keyword evidence="1" id="KW-0812">Transmembrane</keyword>
<name>A0A0D0PUZ1_KITGR</name>
<evidence type="ECO:0000256" key="1">
    <source>
        <dbReference type="SAM" id="Phobius"/>
    </source>
</evidence>
<comment type="caution">
    <text evidence="3">The sequence shown here is derived from an EMBL/GenBank/DDBJ whole genome shotgun (WGS) entry which is preliminary data.</text>
</comment>
<keyword evidence="1" id="KW-0472">Membrane</keyword>
<protein>
    <recommendedName>
        <fullName evidence="2">SHOCT domain-containing protein</fullName>
    </recommendedName>
</protein>
<dbReference type="EMBL" id="JXZB01000001">
    <property type="protein sequence ID" value="KIQ66369.1"/>
    <property type="molecule type" value="Genomic_DNA"/>
</dbReference>
<dbReference type="AlphaFoldDB" id="A0A0D0PUZ1"/>
<reference evidence="3 4" key="1">
    <citation type="submission" date="2015-02" db="EMBL/GenBank/DDBJ databases">
        <title>Draft genome sequence of Kitasatospora griseola MF730-N6, a bafilomycin, terpentecin and satosporin producer.</title>
        <authorList>
            <person name="Arens J.C."/>
            <person name="Haltli B."/>
            <person name="Kerr R.G."/>
        </authorList>
    </citation>
    <scope>NUCLEOTIDE SEQUENCE [LARGE SCALE GENOMIC DNA]</scope>
    <source>
        <strain evidence="3 4">MF730-N6</strain>
    </source>
</reference>
<dbReference type="Pfam" id="PF09851">
    <property type="entry name" value="SHOCT"/>
    <property type="match status" value="1"/>
</dbReference>
<feature type="transmembrane region" description="Helical" evidence="1">
    <location>
        <begin position="12"/>
        <end position="36"/>
    </location>
</feature>
<dbReference type="Proteomes" id="UP000032066">
    <property type="component" value="Unassembled WGS sequence"/>
</dbReference>
<evidence type="ECO:0000259" key="2">
    <source>
        <dbReference type="Pfam" id="PF09851"/>
    </source>
</evidence>
<proteinExistence type="predicted"/>
<organism evidence="3 4">
    <name type="scientific">Kitasatospora griseola</name>
    <name type="common">Streptomyces griseolosporeus</name>
    <dbReference type="NCBI Taxonomy" id="2064"/>
    <lineage>
        <taxon>Bacteria</taxon>
        <taxon>Bacillati</taxon>
        <taxon>Actinomycetota</taxon>
        <taxon>Actinomycetes</taxon>
        <taxon>Kitasatosporales</taxon>
        <taxon>Streptomycetaceae</taxon>
        <taxon>Kitasatospora</taxon>
    </lineage>
</organism>
<evidence type="ECO:0000313" key="4">
    <source>
        <dbReference type="Proteomes" id="UP000032066"/>
    </source>
</evidence>
<dbReference type="RefSeq" id="WP_043907520.1">
    <property type="nucleotide sequence ID" value="NZ_JXZB01000001.1"/>
</dbReference>
<feature type="domain" description="SHOCT" evidence="2">
    <location>
        <begin position="52"/>
        <end position="78"/>
    </location>
</feature>
<dbReference type="OrthoDB" id="3748887at2"/>
<sequence length="87" mass="9694">MMYWNDNGMNGWGIGLMMLSLLVFLGLLIAAAVVLLHHLRPVAQHSATRRPDAEQVLAERLARGEIDPDEYRRRLEVLREGTGPGAS</sequence>
<dbReference type="PATRIC" id="fig|2064.6.peg.380"/>
<keyword evidence="1" id="KW-1133">Transmembrane helix</keyword>
<dbReference type="InterPro" id="IPR018649">
    <property type="entry name" value="SHOCT"/>
</dbReference>